<protein>
    <submittedName>
        <fullName evidence="2">Uncharacterized protein</fullName>
    </submittedName>
</protein>
<feature type="compositionally biased region" description="Basic and acidic residues" evidence="1">
    <location>
        <begin position="90"/>
        <end position="100"/>
    </location>
</feature>
<evidence type="ECO:0000256" key="1">
    <source>
        <dbReference type="SAM" id="MobiDB-lite"/>
    </source>
</evidence>
<organism evidence="2 3">
    <name type="scientific">Dryococelus australis</name>
    <dbReference type="NCBI Taxonomy" id="614101"/>
    <lineage>
        <taxon>Eukaryota</taxon>
        <taxon>Metazoa</taxon>
        <taxon>Ecdysozoa</taxon>
        <taxon>Arthropoda</taxon>
        <taxon>Hexapoda</taxon>
        <taxon>Insecta</taxon>
        <taxon>Pterygota</taxon>
        <taxon>Neoptera</taxon>
        <taxon>Polyneoptera</taxon>
        <taxon>Phasmatodea</taxon>
        <taxon>Verophasmatodea</taxon>
        <taxon>Anareolatae</taxon>
        <taxon>Phasmatidae</taxon>
        <taxon>Eurycanthinae</taxon>
        <taxon>Dryococelus</taxon>
    </lineage>
</organism>
<feature type="compositionally biased region" description="Low complexity" evidence="1">
    <location>
        <begin position="102"/>
        <end position="113"/>
    </location>
</feature>
<comment type="caution">
    <text evidence="2">The sequence shown here is derived from an EMBL/GenBank/DDBJ whole genome shotgun (WGS) entry which is preliminary data.</text>
</comment>
<sequence>MKGQGKRESHEKTRRAALSPDMFLTCVNLGVESAVVKRNSRVKLHDCAQVILGLQGADTHLTGETQGAADVPRISPGRHSLRAQEPPRSTVDRAARRDVTWRAAPGPGSSSSASEDRESAAIPGAASTCRRLSRDWPNPAPRRYLTGGVDDAAWRSPTEPGLLRAGYVTPGVNVSNARLHHRGSQLDPRSDLRSTQKTVAPFEFRAGLEIERKFISKRRNWRFEILIRDQQPSSKNVSERARKTGDPRENPPTSGIVQHDSHMRKPGSDSGRIRTRFAFLEKGEGRQVLMANHHFCVHIGIFANIHVTMTTNPGSDVTPHTSTGAENSLQLSATQGDVIGAGGRLVARSAHVVCLHVSHEGRASRDGCVRQYCKHTSAPAVQVRRDPGTKPMRVFEVNMEWRRNEGAGEAGDPREKTPTGGIIRHDSCLRKSRKGNIMSAALRSQKPAPNLDISFVSYFIGSIPLGLKHVLAESPRSYDDGMP</sequence>
<dbReference type="EMBL" id="JARBHB010000015">
    <property type="protein sequence ID" value="KAJ8867234.1"/>
    <property type="molecule type" value="Genomic_DNA"/>
</dbReference>
<accession>A0ABQ9G448</accession>
<gene>
    <name evidence="2" type="ORF">PR048_031033</name>
</gene>
<feature type="region of interest" description="Disordered" evidence="1">
    <location>
        <begin position="66"/>
        <end position="140"/>
    </location>
</feature>
<reference evidence="2 3" key="1">
    <citation type="submission" date="2023-02" db="EMBL/GenBank/DDBJ databases">
        <title>LHISI_Scaffold_Assembly.</title>
        <authorList>
            <person name="Stuart O.P."/>
            <person name="Cleave R."/>
            <person name="Magrath M.J.L."/>
            <person name="Mikheyev A.S."/>
        </authorList>
    </citation>
    <scope>NUCLEOTIDE SEQUENCE [LARGE SCALE GENOMIC DNA]</scope>
    <source>
        <strain evidence="2">Daus_M_001</strain>
        <tissue evidence="2">Leg muscle</tissue>
    </source>
</reference>
<keyword evidence="3" id="KW-1185">Reference proteome</keyword>
<feature type="region of interest" description="Disordered" evidence="1">
    <location>
        <begin position="232"/>
        <end position="270"/>
    </location>
</feature>
<dbReference type="Proteomes" id="UP001159363">
    <property type="component" value="Chromosome 14"/>
</dbReference>
<evidence type="ECO:0000313" key="2">
    <source>
        <dbReference type="EMBL" id="KAJ8867234.1"/>
    </source>
</evidence>
<evidence type="ECO:0000313" key="3">
    <source>
        <dbReference type="Proteomes" id="UP001159363"/>
    </source>
</evidence>
<feature type="compositionally biased region" description="Basic and acidic residues" evidence="1">
    <location>
        <begin position="237"/>
        <end position="249"/>
    </location>
</feature>
<proteinExistence type="predicted"/>
<name>A0ABQ9G448_9NEOP</name>